<accession>M1DY42</accession>
<organism evidence="1 2">
    <name type="scientific">Solanum tuberosum</name>
    <name type="common">Potato</name>
    <dbReference type="NCBI Taxonomy" id="4113"/>
    <lineage>
        <taxon>Eukaryota</taxon>
        <taxon>Viridiplantae</taxon>
        <taxon>Streptophyta</taxon>
        <taxon>Embryophyta</taxon>
        <taxon>Tracheophyta</taxon>
        <taxon>Spermatophyta</taxon>
        <taxon>Magnoliopsida</taxon>
        <taxon>eudicotyledons</taxon>
        <taxon>Gunneridae</taxon>
        <taxon>Pentapetalae</taxon>
        <taxon>asterids</taxon>
        <taxon>lamiids</taxon>
        <taxon>Solanales</taxon>
        <taxon>Solanaceae</taxon>
        <taxon>Solanoideae</taxon>
        <taxon>Solaneae</taxon>
        <taxon>Solanum</taxon>
    </lineage>
</organism>
<reference evidence="2" key="1">
    <citation type="journal article" date="2011" name="Nature">
        <title>Genome sequence and analysis of the tuber crop potato.</title>
        <authorList>
            <consortium name="The Potato Genome Sequencing Consortium"/>
        </authorList>
    </citation>
    <scope>NUCLEOTIDE SEQUENCE [LARGE SCALE GENOMIC DNA]</scope>
    <source>
        <strain evidence="2">cv. DM1-3 516 R44</strain>
    </source>
</reference>
<reference evidence="1" key="2">
    <citation type="submission" date="2015-06" db="UniProtKB">
        <authorList>
            <consortium name="EnsemblPlants"/>
        </authorList>
    </citation>
    <scope>IDENTIFICATION</scope>
    <source>
        <strain evidence="1">DM1-3 516 R44</strain>
    </source>
</reference>
<dbReference type="HOGENOM" id="CLU_2019298_0_0_1"/>
<evidence type="ECO:0000313" key="1">
    <source>
        <dbReference type="EnsemblPlants" id="PGSC0003DMT400096292"/>
    </source>
</evidence>
<name>M1DY42_SOLTU</name>
<keyword evidence="2" id="KW-1185">Reference proteome</keyword>
<dbReference type="InParanoid" id="M1DY42"/>
<evidence type="ECO:0000313" key="2">
    <source>
        <dbReference type="Proteomes" id="UP000011115"/>
    </source>
</evidence>
<dbReference type="AlphaFoldDB" id="M1DY42"/>
<proteinExistence type="predicted"/>
<dbReference type="Gramene" id="PGSC0003DMT400096292">
    <property type="protein sequence ID" value="PGSC0003DMT400096292"/>
    <property type="gene ID" value="PGSC0003DMG400045863"/>
</dbReference>
<sequence>MLSRLRVISLGNRLRRLRKQGQVTMSIPNRNRVVETARIFSRSLRLQPLHQLVFHPPGSVMIRKVGHQALSLKVVFQAPKPTQLARSVVRTIQVQVLSIQITLRSILDLQFSSISGESSFFED</sequence>
<protein>
    <submittedName>
        <fullName evidence="1">Uncharacterized protein</fullName>
    </submittedName>
</protein>
<dbReference type="Proteomes" id="UP000011115">
    <property type="component" value="Unassembled WGS sequence"/>
</dbReference>
<dbReference type="PaxDb" id="4113-PGSC0003DMT400096292"/>
<dbReference type="EnsemblPlants" id="PGSC0003DMT400096292">
    <property type="protein sequence ID" value="PGSC0003DMT400096292"/>
    <property type="gene ID" value="PGSC0003DMG400045863"/>
</dbReference>